<dbReference type="PANTHER" id="PTHR37163:SF1">
    <property type="entry name" value="DUF501 DOMAIN-CONTAINING PROTEIN"/>
    <property type="match status" value="1"/>
</dbReference>
<evidence type="ECO:0000313" key="2">
    <source>
        <dbReference type="EMBL" id="AJE83008.1"/>
    </source>
</evidence>
<dbReference type="PANTHER" id="PTHR37163">
    <property type="entry name" value="CONSERVED PROTEIN"/>
    <property type="match status" value="1"/>
</dbReference>
<name>A0A0B5EKZ6_STRA4</name>
<gene>
    <name evidence="2" type="ORF">SLNWT_2632</name>
</gene>
<dbReference type="KEGG" id="sals:SLNWT_2632"/>
<dbReference type="AlphaFoldDB" id="A0A0B5EKZ6"/>
<reference evidence="2 3" key="1">
    <citation type="submission" date="2015-01" db="EMBL/GenBank/DDBJ databases">
        <title>Enhanced salinomycin production by adjusting the supply of polyketide extender units in Streptomyce albus DSM 41398.</title>
        <authorList>
            <person name="Lu C."/>
        </authorList>
    </citation>
    <scope>NUCLEOTIDE SEQUENCE [LARGE SCALE GENOMIC DNA]</scope>
    <source>
        <strain evidence="3">ATCC 21838 / DSM 41398 / FERM P-419 / JCM 4703 / NBRC 107858</strain>
    </source>
</reference>
<evidence type="ECO:0000256" key="1">
    <source>
        <dbReference type="SAM" id="MobiDB-lite"/>
    </source>
</evidence>
<protein>
    <recommendedName>
        <fullName evidence="4">DUF501 domain-containing protein</fullName>
    </recommendedName>
</protein>
<dbReference type="EMBL" id="CP010519">
    <property type="protein sequence ID" value="AJE83008.1"/>
    <property type="molecule type" value="Genomic_DNA"/>
</dbReference>
<dbReference type="Pfam" id="PF04417">
    <property type="entry name" value="DUF501"/>
    <property type="match status" value="1"/>
</dbReference>
<organism evidence="2 3">
    <name type="scientific">Streptomyces albus (strain ATCC 21838 / DSM 41398 / FERM P-419 / JCM 4703 / NBRC 107858)</name>
    <dbReference type="NCBI Taxonomy" id="1081613"/>
    <lineage>
        <taxon>Bacteria</taxon>
        <taxon>Bacillati</taxon>
        <taxon>Actinomycetota</taxon>
        <taxon>Actinomycetes</taxon>
        <taxon>Kitasatosporales</taxon>
        <taxon>Streptomycetaceae</taxon>
        <taxon>Streptomyces</taxon>
    </lineage>
</organism>
<dbReference type="Proteomes" id="UP000031523">
    <property type="component" value="Chromosome"/>
</dbReference>
<dbReference type="InterPro" id="IPR007511">
    <property type="entry name" value="DUF501"/>
</dbReference>
<accession>A0A0B5EKZ6</accession>
<dbReference type="STRING" id="1888.Salbus254_2267"/>
<proteinExistence type="predicted"/>
<feature type="compositionally biased region" description="Low complexity" evidence="1">
    <location>
        <begin position="12"/>
        <end position="27"/>
    </location>
</feature>
<evidence type="ECO:0008006" key="4">
    <source>
        <dbReference type="Google" id="ProtNLM"/>
    </source>
</evidence>
<evidence type="ECO:0000313" key="3">
    <source>
        <dbReference type="Proteomes" id="UP000031523"/>
    </source>
</evidence>
<feature type="region of interest" description="Disordered" evidence="1">
    <location>
        <begin position="1"/>
        <end position="29"/>
    </location>
</feature>
<sequence length="219" mass="23444">MDTPDHRPTEDPAGSRPAPPAGRTASPHGDLAVLHRADLPPTPRTLPVDADVEAFEQQLGRPPRGLRAIAHRCPCGEPDVVETAPRLPDGTPFPTLYYLTCPRASSAIGTLEAEGVMKEMTARLAEDPELAAAYRSAHEDYLRRRDEIEELTGFPSAGGMPDRVKCLHVLVAHALAAGPGVNPLGDEAIELLPAWWRKGPCVSHPSAAPADSDEPEEQA</sequence>
<keyword evidence="3" id="KW-1185">Reference proteome</keyword>
<feature type="compositionally biased region" description="Basic and acidic residues" evidence="1">
    <location>
        <begin position="1"/>
        <end position="10"/>
    </location>
</feature>